<sequence length="205" mass="23345">MAGMLPGVESARRRRFHNSSNFTSHELSSSTYSTWRSYTTTTHHFHSNSSATRSSLIRQQGLCDDDSRLSAAAIQAKKRLDLRLHLPHTHRIDQFRSTNTDHEQERPTRSSINNRPPTNLQDDNQVLPNKLKRSGSKRLNWLKMSWKSSEQDECAVCLEQFVKAGGGGTLMQVPCGHRFHTNCLMPWLEANAHCPCCRMEIPSSK</sequence>
<gene>
    <name evidence="4" type="ORF">MIMGU_mgv1a013960mg</name>
</gene>
<evidence type="ECO:0000313" key="4">
    <source>
        <dbReference type="EMBL" id="EYU34927.1"/>
    </source>
</evidence>
<feature type="compositionally biased region" description="Polar residues" evidence="2">
    <location>
        <begin position="109"/>
        <end position="127"/>
    </location>
</feature>
<keyword evidence="5" id="KW-1185">Reference proteome</keyword>
<feature type="domain" description="RING-type" evidence="3">
    <location>
        <begin position="154"/>
        <end position="198"/>
    </location>
</feature>
<organism evidence="4 5">
    <name type="scientific">Erythranthe guttata</name>
    <name type="common">Yellow monkey flower</name>
    <name type="synonym">Mimulus guttatus</name>
    <dbReference type="NCBI Taxonomy" id="4155"/>
    <lineage>
        <taxon>Eukaryota</taxon>
        <taxon>Viridiplantae</taxon>
        <taxon>Streptophyta</taxon>
        <taxon>Embryophyta</taxon>
        <taxon>Tracheophyta</taxon>
        <taxon>Spermatophyta</taxon>
        <taxon>Magnoliopsida</taxon>
        <taxon>eudicotyledons</taxon>
        <taxon>Gunneridae</taxon>
        <taxon>Pentapetalae</taxon>
        <taxon>asterids</taxon>
        <taxon>lamiids</taxon>
        <taxon>Lamiales</taxon>
        <taxon>Phrymaceae</taxon>
        <taxon>Erythranthe</taxon>
    </lineage>
</organism>
<dbReference type="FunFam" id="3.30.40.10:FF:000611">
    <property type="entry name" value="Zinc finger family protein"/>
    <property type="match status" value="1"/>
</dbReference>
<dbReference type="InterPro" id="IPR001841">
    <property type="entry name" value="Znf_RING"/>
</dbReference>
<dbReference type="PANTHER" id="PTHR22765">
    <property type="entry name" value="RING FINGER AND PROTEASE ASSOCIATED DOMAIN-CONTAINING"/>
    <property type="match status" value="1"/>
</dbReference>
<dbReference type="InterPro" id="IPR051826">
    <property type="entry name" value="E3_ubiquitin-ligase_domain"/>
</dbReference>
<dbReference type="AlphaFoldDB" id="A0A022R2T9"/>
<name>A0A022R2T9_ERYGU</name>
<proteinExistence type="predicted"/>
<dbReference type="Pfam" id="PF13639">
    <property type="entry name" value="zf-RING_2"/>
    <property type="match status" value="1"/>
</dbReference>
<dbReference type="PROSITE" id="PS50089">
    <property type="entry name" value="ZF_RING_2"/>
    <property type="match status" value="1"/>
</dbReference>
<evidence type="ECO:0000313" key="5">
    <source>
        <dbReference type="Proteomes" id="UP000030748"/>
    </source>
</evidence>
<reference evidence="4 5" key="1">
    <citation type="journal article" date="2013" name="Proc. Natl. Acad. Sci. U.S.A.">
        <title>Fine-scale variation in meiotic recombination in Mimulus inferred from population shotgun sequencing.</title>
        <authorList>
            <person name="Hellsten U."/>
            <person name="Wright K.M."/>
            <person name="Jenkins J."/>
            <person name="Shu S."/>
            <person name="Yuan Y."/>
            <person name="Wessler S.R."/>
            <person name="Schmutz J."/>
            <person name="Willis J.H."/>
            <person name="Rokhsar D.S."/>
        </authorList>
    </citation>
    <scope>NUCLEOTIDE SEQUENCE [LARGE SCALE GENOMIC DNA]</scope>
    <source>
        <strain evidence="5">cv. DUN x IM62</strain>
    </source>
</reference>
<dbReference type="GO" id="GO:0008270">
    <property type="term" value="F:zinc ion binding"/>
    <property type="evidence" value="ECO:0007669"/>
    <property type="project" value="UniProtKB-KW"/>
</dbReference>
<evidence type="ECO:0000256" key="1">
    <source>
        <dbReference type="PROSITE-ProRule" id="PRU00175"/>
    </source>
</evidence>
<protein>
    <recommendedName>
        <fullName evidence="3">RING-type domain-containing protein</fullName>
    </recommendedName>
</protein>
<feature type="compositionally biased region" description="Basic and acidic residues" evidence="2">
    <location>
        <begin position="91"/>
        <end position="108"/>
    </location>
</feature>
<dbReference type="GO" id="GO:0006511">
    <property type="term" value="P:ubiquitin-dependent protein catabolic process"/>
    <property type="evidence" value="ECO:0000318"/>
    <property type="project" value="GO_Central"/>
</dbReference>
<evidence type="ECO:0000256" key="2">
    <source>
        <dbReference type="SAM" id="MobiDB-lite"/>
    </source>
</evidence>
<dbReference type="eggNOG" id="KOG0800">
    <property type="taxonomic scope" value="Eukaryota"/>
</dbReference>
<dbReference type="PhylomeDB" id="A0A022R2T9"/>
<dbReference type="GO" id="GO:0061630">
    <property type="term" value="F:ubiquitin protein ligase activity"/>
    <property type="evidence" value="ECO:0000318"/>
    <property type="project" value="GO_Central"/>
</dbReference>
<accession>A0A022R2T9</accession>
<dbReference type="Proteomes" id="UP000030748">
    <property type="component" value="Unassembled WGS sequence"/>
</dbReference>
<dbReference type="SMART" id="SM00184">
    <property type="entry name" value="RING"/>
    <property type="match status" value="1"/>
</dbReference>
<keyword evidence="1" id="KW-0863">Zinc-finger</keyword>
<evidence type="ECO:0000259" key="3">
    <source>
        <dbReference type="PROSITE" id="PS50089"/>
    </source>
</evidence>
<feature type="region of interest" description="Disordered" evidence="2">
    <location>
        <begin position="91"/>
        <end position="132"/>
    </location>
</feature>
<dbReference type="Gene3D" id="3.30.40.10">
    <property type="entry name" value="Zinc/RING finger domain, C3HC4 (zinc finger)"/>
    <property type="match status" value="1"/>
</dbReference>
<dbReference type="SUPFAM" id="SSF57850">
    <property type="entry name" value="RING/U-box"/>
    <property type="match status" value="1"/>
</dbReference>
<dbReference type="CDD" id="cd16454">
    <property type="entry name" value="RING-H2_PA-TM-RING"/>
    <property type="match status" value="1"/>
</dbReference>
<dbReference type="PANTHER" id="PTHR22765:SF453">
    <property type="entry name" value="E3 UBIQUITIN-PROTEIN LIGASE RLIM"/>
    <property type="match status" value="1"/>
</dbReference>
<dbReference type="InterPro" id="IPR013083">
    <property type="entry name" value="Znf_RING/FYVE/PHD"/>
</dbReference>
<dbReference type="EMBL" id="KI630643">
    <property type="protein sequence ID" value="EYU34927.1"/>
    <property type="molecule type" value="Genomic_DNA"/>
</dbReference>
<keyword evidence="1" id="KW-0479">Metal-binding</keyword>
<keyword evidence="1" id="KW-0862">Zinc</keyword>